<evidence type="ECO:0000256" key="1">
    <source>
        <dbReference type="SAM" id="Phobius"/>
    </source>
</evidence>
<evidence type="ECO:0000313" key="2">
    <source>
        <dbReference type="EMBL" id="SMC04788.1"/>
    </source>
</evidence>
<dbReference type="OrthoDB" id="5190419at2"/>
<protein>
    <submittedName>
        <fullName evidence="2">Uncharacterized protein</fullName>
    </submittedName>
</protein>
<keyword evidence="1" id="KW-0472">Membrane</keyword>
<keyword evidence="3" id="KW-1185">Reference proteome</keyword>
<evidence type="ECO:0000313" key="3">
    <source>
        <dbReference type="Proteomes" id="UP000192660"/>
    </source>
</evidence>
<dbReference type="Proteomes" id="UP000192660">
    <property type="component" value="Unassembled WGS sequence"/>
</dbReference>
<dbReference type="EMBL" id="FWWY01000001">
    <property type="protein sequence ID" value="SMC04788.1"/>
    <property type="molecule type" value="Genomic_DNA"/>
</dbReference>
<keyword evidence="1" id="KW-0812">Transmembrane</keyword>
<feature type="transmembrane region" description="Helical" evidence="1">
    <location>
        <begin position="117"/>
        <end position="138"/>
    </location>
</feature>
<dbReference type="RefSeq" id="WP_084661338.1">
    <property type="nucleotide sequence ID" value="NZ_FWWY01000001.1"/>
</dbReference>
<reference evidence="3" key="1">
    <citation type="submission" date="2017-04" db="EMBL/GenBank/DDBJ databases">
        <authorList>
            <person name="Varghese N."/>
            <person name="Submissions S."/>
        </authorList>
    </citation>
    <scope>NUCLEOTIDE SEQUENCE [LARGE SCALE GENOMIC DNA]</scope>
    <source>
        <strain evidence="3">DSM 9293</strain>
    </source>
</reference>
<keyword evidence="1" id="KW-1133">Transmembrane helix</keyword>
<organism evidence="2 3">
    <name type="scientific">Sulfobacillus thermosulfidooxidans (strain DSM 9293 / VKM B-1269 / AT-1)</name>
    <dbReference type="NCBI Taxonomy" id="929705"/>
    <lineage>
        <taxon>Bacteria</taxon>
        <taxon>Bacillati</taxon>
        <taxon>Bacillota</taxon>
        <taxon>Clostridia</taxon>
        <taxon>Eubacteriales</taxon>
        <taxon>Clostridiales Family XVII. Incertae Sedis</taxon>
        <taxon>Sulfobacillus</taxon>
    </lineage>
</organism>
<feature type="transmembrane region" description="Helical" evidence="1">
    <location>
        <begin position="91"/>
        <end position="110"/>
    </location>
</feature>
<feature type="transmembrane region" description="Helical" evidence="1">
    <location>
        <begin position="244"/>
        <end position="263"/>
    </location>
</feature>
<proteinExistence type="predicted"/>
<gene>
    <name evidence="2" type="ORF">SAMN00768000_1835</name>
</gene>
<feature type="transmembrane region" description="Helical" evidence="1">
    <location>
        <begin position="213"/>
        <end position="232"/>
    </location>
</feature>
<dbReference type="AlphaFoldDB" id="A0A1W1WEQ3"/>
<name>A0A1W1WEQ3_SULTA</name>
<sequence>MMGRSLIKYGISSLWILDGLLQLKPAMFTKSLITQVFLPNLVDQPQWLHPILHWGIHQWAQHMLIANLGAAIIQIVIGIFIALPAPTWEKTGIGLSLVWSLIVWIWGEGLGMTLTPLANAVSGSPGSVFFYAVFAYLLWRPASDWTQGHILSRIRWILIGLWTSATIWQMRMTFDHVHQLAWSLKMNQTRLPIPLFNTGIQNIITFTSRYPHLANNLLLMAFTVFTLFWLILPYSRILINLSVLWWLFWWIVGMDFGIWGALATDPNSAPLWILLIVSSSLAARTPSAVSRITLP</sequence>
<feature type="transmembrane region" description="Helical" evidence="1">
    <location>
        <begin position="64"/>
        <end position="85"/>
    </location>
</feature>
<accession>A0A1W1WEQ3</accession>